<dbReference type="OMA" id="WEKHERE"/>
<protein>
    <submittedName>
        <fullName evidence="2">BnaA05g20780D protein</fullName>
    </submittedName>
</protein>
<dbReference type="PaxDb" id="3708-A0A078IFK9"/>
<name>A0A078IFK9_BRANA</name>
<feature type="domain" description="Reverse transcriptase zinc-binding" evidence="1">
    <location>
        <begin position="68"/>
        <end position="164"/>
    </location>
</feature>
<accession>A0A078IFK9</accession>
<dbReference type="EMBL" id="LK032792">
    <property type="protein sequence ID" value="CDY48792.1"/>
    <property type="molecule type" value="Genomic_DNA"/>
</dbReference>
<proteinExistence type="predicted"/>
<dbReference type="AlphaFoldDB" id="A0A078IFK9"/>
<dbReference type="Pfam" id="PF13966">
    <property type="entry name" value="zf-RVT"/>
    <property type="match status" value="1"/>
</dbReference>
<dbReference type="Gramene" id="CDY48792">
    <property type="protein sequence ID" value="CDY48792"/>
    <property type="gene ID" value="GSBRNA2T00091715001"/>
</dbReference>
<evidence type="ECO:0000259" key="1">
    <source>
        <dbReference type="Pfam" id="PF13966"/>
    </source>
</evidence>
<keyword evidence="3" id="KW-1185">Reference proteome</keyword>
<evidence type="ECO:0000313" key="2">
    <source>
        <dbReference type="EMBL" id="CDY48792.1"/>
    </source>
</evidence>
<dbReference type="InterPro" id="IPR026960">
    <property type="entry name" value="RVT-Znf"/>
</dbReference>
<reference evidence="2 3" key="1">
    <citation type="journal article" date="2014" name="Science">
        <title>Plant genetics. Early allopolyploid evolution in the post-Neolithic Brassica napus oilseed genome.</title>
        <authorList>
            <person name="Chalhoub B."/>
            <person name="Denoeud F."/>
            <person name="Liu S."/>
            <person name="Parkin I.A."/>
            <person name="Tang H."/>
            <person name="Wang X."/>
            <person name="Chiquet J."/>
            <person name="Belcram H."/>
            <person name="Tong C."/>
            <person name="Samans B."/>
            <person name="Correa M."/>
            <person name="Da Silva C."/>
            <person name="Just J."/>
            <person name="Falentin C."/>
            <person name="Koh C.S."/>
            <person name="Le Clainche I."/>
            <person name="Bernard M."/>
            <person name="Bento P."/>
            <person name="Noel B."/>
            <person name="Labadie K."/>
            <person name="Alberti A."/>
            <person name="Charles M."/>
            <person name="Arnaud D."/>
            <person name="Guo H."/>
            <person name="Daviaud C."/>
            <person name="Alamery S."/>
            <person name="Jabbari K."/>
            <person name="Zhao M."/>
            <person name="Edger P.P."/>
            <person name="Chelaifa H."/>
            <person name="Tack D."/>
            <person name="Lassalle G."/>
            <person name="Mestiri I."/>
            <person name="Schnel N."/>
            <person name="Le Paslier M.C."/>
            <person name="Fan G."/>
            <person name="Renault V."/>
            <person name="Bayer P.E."/>
            <person name="Golicz A.A."/>
            <person name="Manoli S."/>
            <person name="Lee T.H."/>
            <person name="Thi V.H."/>
            <person name="Chalabi S."/>
            <person name="Hu Q."/>
            <person name="Fan C."/>
            <person name="Tollenaere R."/>
            <person name="Lu Y."/>
            <person name="Battail C."/>
            <person name="Shen J."/>
            <person name="Sidebottom C.H."/>
            <person name="Wang X."/>
            <person name="Canaguier A."/>
            <person name="Chauveau A."/>
            <person name="Berard A."/>
            <person name="Deniot G."/>
            <person name="Guan M."/>
            <person name="Liu Z."/>
            <person name="Sun F."/>
            <person name="Lim Y.P."/>
            <person name="Lyons E."/>
            <person name="Town C.D."/>
            <person name="Bancroft I."/>
            <person name="Wang X."/>
            <person name="Meng J."/>
            <person name="Ma J."/>
            <person name="Pires J.C."/>
            <person name="King G.J."/>
            <person name="Brunel D."/>
            <person name="Delourme R."/>
            <person name="Renard M."/>
            <person name="Aury J.M."/>
            <person name="Adams K.L."/>
            <person name="Batley J."/>
            <person name="Snowdon R.J."/>
            <person name="Tost J."/>
            <person name="Edwards D."/>
            <person name="Zhou Y."/>
            <person name="Hua W."/>
            <person name="Sharpe A.G."/>
            <person name="Paterson A.H."/>
            <person name="Guan C."/>
            <person name="Wincker P."/>
        </authorList>
    </citation>
    <scope>NUCLEOTIDE SEQUENCE [LARGE SCALE GENOMIC DNA]</scope>
    <source>
        <strain evidence="3">cv. Darmor-bzh</strain>
    </source>
</reference>
<dbReference type="Proteomes" id="UP000028999">
    <property type="component" value="Unassembled WGS sequence"/>
</dbReference>
<gene>
    <name evidence="2" type="primary">BnaA05g20780D</name>
    <name evidence="2" type="ORF">GSBRNA2T00091715001</name>
</gene>
<organism evidence="2 3">
    <name type="scientific">Brassica napus</name>
    <name type="common">Rape</name>
    <dbReference type="NCBI Taxonomy" id="3708"/>
    <lineage>
        <taxon>Eukaryota</taxon>
        <taxon>Viridiplantae</taxon>
        <taxon>Streptophyta</taxon>
        <taxon>Embryophyta</taxon>
        <taxon>Tracheophyta</taxon>
        <taxon>Spermatophyta</taxon>
        <taxon>Magnoliopsida</taxon>
        <taxon>eudicotyledons</taxon>
        <taxon>Gunneridae</taxon>
        <taxon>Pentapetalae</taxon>
        <taxon>rosids</taxon>
        <taxon>malvids</taxon>
        <taxon>Brassicales</taxon>
        <taxon>Brassicaceae</taxon>
        <taxon>Brassiceae</taxon>
        <taxon>Brassica</taxon>
    </lineage>
</organism>
<evidence type="ECO:0000313" key="3">
    <source>
        <dbReference type="Proteomes" id="UP000028999"/>
    </source>
</evidence>
<sequence>MRAPWIKNYFFDVNLIASSLIDTYTRLWNPTALCEIFVPGDVEMLLKNQPAVLKEDFYSWKLTRSGQFSVKTAYNLAFEEKTRLSQPEAFNQPSINPLKEKVWKVLTVPKIKVFLWKALNGGLSVAELMEARGIKVDSGCQVCGGSTESINHILFECPLARLVWAISGIPNPQNGFHQTSIFVNFSYLLSLGKKRKVVPNSFRVWPWILWSLWKSRNELLFRGFTPIPSNVMLCANQDADEWFEAQVVEEKILSETQVNIQKRKEKWKPPPKDWSMCNVGFDWNKSKNLAGGGWVIRKREVLCFAIVEERSVISNLGIRLSLW</sequence>